<dbReference type="GeneID" id="28801429"/>
<keyword evidence="2" id="KW-1185">Reference proteome</keyword>
<evidence type="ECO:0000313" key="2">
    <source>
        <dbReference type="Proteomes" id="UP000203182"/>
    </source>
</evidence>
<dbReference type="RefSeq" id="YP_009273463.1">
    <property type="nucleotide sequence ID" value="NC_030905.1"/>
</dbReference>
<dbReference type="EMBL" id="KU998240">
    <property type="protein sequence ID" value="ANA85844.1"/>
    <property type="molecule type" value="Genomic_DNA"/>
</dbReference>
<accession>A0A160DG32</accession>
<dbReference type="OrthoDB" id="27288at10239"/>
<gene>
    <name evidence="1" type="primary">73</name>
    <name evidence="1" type="ORF">PBI_WOES_73</name>
</gene>
<reference evidence="2" key="1">
    <citation type="submission" date="2016-03" db="EMBL/GenBank/DDBJ databases">
        <authorList>
            <person name="Ploux O."/>
        </authorList>
    </citation>
    <scope>NUCLEOTIDE SEQUENCE [LARGE SCALE GENOMIC DNA]</scope>
</reference>
<proteinExistence type="predicted"/>
<dbReference type="KEGG" id="vg:28801429"/>
<sequence length="134" mass="14473">MNITAKIATALGATVAAAGIIAAPAQAVSADQYDDVRIWMCSNNGATVDIDYTNSYGNSVSKTNVRFVRGHVSQDGNVHCISNDYRVYDEYGSYIHAWVTDNDGGYVNCAIFLNGRKVSEAEDNSDYYSSAGCY</sequence>
<organism evidence="1 2">
    <name type="scientific">Gordonia phage Woes</name>
    <dbReference type="NCBI Taxonomy" id="1838084"/>
    <lineage>
        <taxon>Viruses</taxon>
        <taxon>Duplodnaviria</taxon>
        <taxon>Heunggongvirae</taxon>
        <taxon>Uroviricota</taxon>
        <taxon>Caudoviricetes</taxon>
        <taxon>Woesvirus</taxon>
        <taxon>Woesvirus woes</taxon>
    </lineage>
</organism>
<evidence type="ECO:0000313" key="1">
    <source>
        <dbReference type="EMBL" id="ANA85844.1"/>
    </source>
</evidence>
<name>A0A160DG32_9CAUD</name>
<protein>
    <submittedName>
        <fullName evidence="1">Uncharacterized protein</fullName>
    </submittedName>
</protein>
<dbReference type="Proteomes" id="UP000203182">
    <property type="component" value="Segment"/>
</dbReference>